<proteinExistence type="predicted"/>
<dbReference type="Proteomes" id="UP001054252">
    <property type="component" value="Unassembled WGS sequence"/>
</dbReference>
<gene>
    <name evidence="2" type="ORF">SLEP1_g45915</name>
</gene>
<name>A0AAV5LKJ6_9ROSI</name>
<feature type="region of interest" description="Disordered" evidence="1">
    <location>
        <begin position="1"/>
        <end position="20"/>
    </location>
</feature>
<evidence type="ECO:0000256" key="1">
    <source>
        <dbReference type="SAM" id="MobiDB-lite"/>
    </source>
</evidence>
<protein>
    <submittedName>
        <fullName evidence="2">Uncharacterized protein</fullName>
    </submittedName>
</protein>
<keyword evidence="3" id="KW-1185">Reference proteome</keyword>
<sequence length="53" mass="6090">MTKPSMQNHSMPTSVITKTDTVRARNRRLLYGARPVFKPPTGRLQELLVFNPH</sequence>
<dbReference type="EMBL" id="BPVZ01000125">
    <property type="protein sequence ID" value="GKV37955.1"/>
    <property type="molecule type" value="Genomic_DNA"/>
</dbReference>
<evidence type="ECO:0000313" key="2">
    <source>
        <dbReference type="EMBL" id="GKV37955.1"/>
    </source>
</evidence>
<organism evidence="2 3">
    <name type="scientific">Rubroshorea leprosula</name>
    <dbReference type="NCBI Taxonomy" id="152421"/>
    <lineage>
        <taxon>Eukaryota</taxon>
        <taxon>Viridiplantae</taxon>
        <taxon>Streptophyta</taxon>
        <taxon>Embryophyta</taxon>
        <taxon>Tracheophyta</taxon>
        <taxon>Spermatophyta</taxon>
        <taxon>Magnoliopsida</taxon>
        <taxon>eudicotyledons</taxon>
        <taxon>Gunneridae</taxon>
        <taxon>Pentapetalae</taxon>
        <taxon>rosids</taxon>
        <taxon>malvids</taxon>
        <taxon>Malvales</taxon>
        <taxon>Dipterocarpaceae</taxon>
        <taxon>Rubroshorea</taxon>
    </lineage>
</organism>
<evidence type="ECO:0000313" key="3">
    <source>
        <dbReference type="Proteomes" id="UP001054252"/>
    </source>
</evidence>
<dbReference type="AlphaFoldDB" id="A0AAV5LKJ6"/>
<comment type="caution">
    <text evidence="2">The sequence shown here is derived from an EMBL/GenBank/DDBJ whole genome shotgun (WGS) entry which is preliminary data.</text>
</comment>
<reference evidence="2 3" key="1">
    <citation type="journal article" date="2021" name="Commun. Biol.">
        <title>The genome of Shorea leprosula (Dipterocarpaceae) highlights the ecological relevance of drought in aseasonal tropical rainforests.</title>
        <authorList>
            <person name="Ng K.K.S."/>
            <person name="Kobayashi M.J."/>
            <person name="Fawcett J.A."/>
            <person name="Hatakeyama M."/>
            <person name="Paape T."/>
            <person name="Ng C.H."/>
            <person name="Ang C.C."/>
            <person name="Tnah L.H."/>
            <person name="Lee C.T."/>
            <person name="Nishiyama T."/>
            <person name="Sese J."/>
            <person name="O'Brien M.J."/>
            <person name="Copetti D."/>
            <person name="Mohd Noor M.I."/>
            <person name="Ong R.C."/>
            <person name="Putra M."/>
            <person name="Sireger I.Z."/>
            <person name="Indrioko S."/>
            <person name="Kosugi Y."/>
            <person name="Izuno A."/>
            <person name="Isagi Y."/>
            <person name="Lee S.L."/>
            <person name="Shimizu K.K."/>
        </authorList>
    </citation>
    <scope>NUCLEOTIDE SEQUENCE [LARGE SCALE GENOMIC DNA]</scope>
    <source>
        <strain evidence="2">214</strain>
    </source>
</reference>
<feature type="compositionally biased region" description="Polar residues" evidence="1">
    <location>
        <begin position="1"/>
        <end position="19"/>
    </location>
</feature>
<accession>A0AAV5LKJ6</accession>